<dbReference type="PRINTS" id="PR00344">
    <property type="entry name" value="BCTRLSENSOR"/>
</dbReference>
<dbReference type="InterPro" id="IPR036641">
    <property type="entry name" value="HPT_dom_sf"/>
</dbReference>
<dbReference type="InterPro" id="IPR036097">
    <property type="entry name" value="HisK_dim/P_sf"/>
</dbReference>
<evidence type="ECO:0000313" key="22">
    <source>
        <dbReference type="Proteomes" id="UP001058461"/>
    </source>
</evidence>
<evidence type="ECO:0000256" key="5">
    <source>
        <dbReference type="ARBA" id="ARBA00022553"/>
    </source>
</evidence>
<keyword evidence="4" id="KW-1003">Cell membrane</keyword>
<evidence type="ECO:0000256" key="11">
    <source>
        <dbReference type="ARBA" id="ARBA00023136"/>
    </source>
</evidence>
<keyword evidence="9 15" id="KW-1133">Transmembrane helix</keyword>
<dbReference type="CDD" id="cd00082">
    <property type="entry name" value="HisKA"/>
    <property type="match status" value="1"/>
</dbReference>
<dbReference type="CDD" id="cd00088">
    <property type="entry name" value="HPT"/>
    <property type="match status" value="1"/>
</dbReference>
<dbReference type="Gene3D" id="1.20.120.160">
    <property type="entry name" value="HPT domain"/>
    <property type="match status" value="1"/>
</dbReference>
<feature type="coiled-coil region" evidence="14">
    <location>
        <begin position="950"/>
        <end position="988"/>
    </location>
</feature>
<dbReference type="SMART" id="SM01079">
    <property type="entry name" value="CHASE"/>
    <property type="match status" value="1"/>
</dbReference>
<sequence length="1657" mass="179296">MSQSHTSAPAERPRSAAVYPRAWPLWLRVTLLAIAYWATGQLSIALALPPGLAAPVWLPAGIALAGMLMLGSSSWPGVWLGAFVFSVLRRAELLGGEFTTTVLGLAAAIALGATLQALVASRLIYPLYRAIAGSSDFESRRSLVYPLVLGVPLSCMLSAAIGSAALGGLQHIPVADLAAIWMTWWAGDCLGMLLVVPLLFAMAVLRQKHVGSAAQLLMLPWLTAGILVSGYYWLARSEQAAEQQRVETRGAQLHEQLRGLVAHQEQAVITLADFVAASSGITRLEFAHLTRRAVTTEGISWLGWAPRVSLADRIRLEQPSLQEERSEFIIIEPEEQGAFVPASSREQYFPLRFVTYGVNGAPPLGLDLGFAAGHGDAIQRAIDRAQPVALLSSPCSEGRNGRLLFIPVYPITLDPQVADQRSRRDALQGVVAGCLTLQSAPLARLMQGAEQEGLALRVMQKSGPNSSTVLFERAVPRAEERQADWAGPLDLYSDDSVVLEVWSLSPWQPGQTTAIKLYLAGAVLAALFAFMLVLMTASQTQRVRRQVERRTAELDEAKAQLRRVIDGSQLGYWDVDLARGRLTRTGVLADIFGPPVQDMQAASEGWGARMHPEDRACALAQKEALAQGLQDQAQAEFRLRLPSGDWHWFHVSGSVVSRDAQARPLYISGVTTDIHDKKQLELALRESEKRLVELNAGLERTIAERTAQLHESEHFVREVLDTLAAHIVVLDESGVILATNRAWRLFARDNGMAPEQVGEGVNYLDSCERAGQEGAQAATLIREVMQGLRAAASLEYSCPGPDEERWFLCRITRFAARGPVRVVLAHENITERVRAEHLSRDLAGDLQATLQAIPDPLFDLDEKGVYHQVWSSGHSLLARRKETLVGMNVSDVLSREAAQAVGRAIDETVRRGQSRGQQICLSLSGGERWFDLSASAKRSTPGKALRVIMLARDITDRKRAEEALEQLNESLERRVDARTQELTQARRDAEAASRVKSDFLATMSHEIRTPLNGVIGMVDVLEQSRLQPYQLDMVELIRDSGLSLLHIIDDILDLSKIEAGHLVLESEPFQIAQLVEKTCAMLDAQAAGKGVELTLFTDPALPDQVLGDELRLRQILLNLASNAIKFSAEGNPGRVSVRMLSAGQSGLQVRVKFQVADNGIGMDAQTQAGLFTAFKQADSSTTRRFGGTGLGLAISQHLVSLMQGDIQVASEPDKGAVFTVTVPLLPVTSGALPEPSPVAGLRCLVIGAENGLATDIATYLVHGQADVWQVADIASAHDWVKTSGLEPELWILDVEGRAAAPSELGLYAGSPAASRRRYVLIERGQRRQPRPIDSNCVTVDGNVLSRQTLMATLALALANGQLSPDETPPSRAPLQLSLQPPTRLEALQQGRLILVAEDNLANQKVLSHQLAMLGYYADMAADGTQALALWCRGNYALLLTDLHMPEMDGYQLTAAIRDQAQPGTHRPIVALTANALKGEARRCVEAGMDDYLSKPARLEELQAMLEKWMPAQGPQPAAVTANANAAADTGAIAPTPAAETAITDTPATAGPVDTQVLASLVGDSPDIILEFLQDFRTYCGQMADQLLLAWEGGKVEDIGAVAHKLKSSALSIGASPLANHCLGLESAAGAQDLAVIARLIPLFQAEMAAVARFIDNF</sequence>
<dbReference type="SUPFAM" id="SSF47226">
    <property type="entry name" value="Histidine-containing phosphotransfer domain, HPT domain"/>
    <property type="match status" value="1"/>
</dbReference>
<gene>
    <name evidence="21" type="ORF">KDW95_12160</name>
</gene>
<dbReference type="InterPro" id="IPR006189">
    <property type="entry name" value="CHASE_dom"/>
</dbReference>
<dbReference type="PANTHER" id="PTHR45339:SF1">
    <property type="entry name" value="HYBRID SIGNAL TRANSDUCTION HISTIDINE KINASE J"/>
    <property type="match status" value="1"/>
</dbReference>
<dbReference type="InterPro" id="IPR000700">
    <property type="entry name" value="PAS-assoc_C"/>
</dbReference>
<dbReference type="Gene3D" id="1.10.287.130">
    <property type="match status" value="1"/>
</dbReference>
<dbReference type="PANTHER" id="PTHR45339">
    <property type="entry name" value="HYBRID SIGNAL TRANSDUCTION HISTIDINE KINASE J"/>
    <property type="match status" value="1"/>
</dbReference>
<feature type="coiled-coil region" evidence="14">
    <location>
        <begin position="677"/>
        <end position="704"/>
    </location>
</feature>
<dbReference type="SUPFAM" id="SSF47384">
    <property type="entry name" value="Homodimeric domain of signal transducing histidine kinase"/>
    <property type="match status" value="1"/>
</dbReference>
<keyword evidence="8" id="KW-0067">ATP-binding</keyword>
<organism evidence="21 22">
    <name type="scientific">Marinobacterium rhizophilum</name>
    <dbReference type="NCBI Taxonomy" id="420402"/>
    <lineage>
        <taxon>Bacteria</taxon>
        <taxon>Pseudomonadati</taxon>
        <taxon>Pseudomonadota</taxon>
        <taxon>Gammaproteobacteria</taxon>
        <taxon>Oceanospirillales</taxon>
        <taxon>Oceanospirillaceae</taxon>
        <taxon>Marinobacterium</taxon>
    </lineage>
</organism>
<evidence type="ECO:0000256" key="6">
    <source>
        <dbReference type="ARBA" id="ARBA00022692"/>
    </source>
</evidence>
<dbReference type="InterPro" id="IPR003594">
    <property type="entry name" value="HATPase_dom"/>
</dbReference>
<dbReference type="RefSeq" id="WP_255852076.1">
    <property type="nucleotide sequence ID" value="NZ_CP073347.1"/>
</dbReference>
<keyword evidence="7" id="KW-0547">Nucleotide-binding</keyword>
<evidence type="ECO:0000256" key="1">
    <source>
        <dbReference type="ARBA" id="ARBA00000085"/>
    </source>
</evidence>
<dbReference type="PROSITE" id="PS50109">
    <property type="entry name" value="HIS_KIN"/>
    <property type="match status" value="1"/>
</dbReference>
<dbReference type="SUPFAM" id="SSF55874">
    <property type="entry name" value="ATPase domain of HSP90 chaperone/DNA topoisomerase II/histidine kinase"/>
    <property type="match status" value="1"/>
</dbReference>
<dbReference type="SMART" id="SM00091">
    <property type="entry name" value="PAS"/>
    <property type="match status" value="3"/>
</dbReference>
<comment type="subcellular location">
    <subcellularLocation>
        <location evidence="2">Cell membrane</location>
        <topology evidence="2">Multi-pass membrane protein</topology>
    </subcellularLocation>
</comment>
<dbReference type="InterPro" id="IPR008207">
    <property type="entry name" value="Sig_transdc_His_kin_Hpt_dom"/>
</dbReference>
<evidence type="ECO:0000256" key="13">
    <source>
        <dbReference type="PROSITE-ProRule" id="PRU00169"/>
    </source>
</evidence>
<keyword evidence="14" id="KW-0175">Coiled coil</keyword>
<evidence type="ECO:0000256" key="3">
    <source>
        <dbReference type="ARBA" id="ARBA00012438"/>
    </source>
</evidence>
<dbReference type="EC" id="2.7.13.3" evidence="3"/>
<dbReference type="InterPro" id="IPR003661">
    <property type="entry name" value="HisK_dim/P_dom"/>
</dbReference>
<dbReference type="EMBL" id="CP073347">
    <property type="protein sequence ID" value="UTW10071.1"/>
    <property type="molecule type" value="Genomic_DNA"/>
</dbReference>
<feature type="transmembrane region" description="Helical" evidence="15">
    <location>
        <begin position="60"/>
        <end position="82"/>
    </location>
</feature>
<dbReference type="CDD" id="cd17546">
    <property type="entry name" value="REC_hyHK_CKI1_RcsC-like"/>
    <property type="match status" value="1"/>
</dbReference>
<keyword evidence="10" id="KW-0902">Two-component regulatory system</keyword>
<evidence type="ECO:0000256" key="8">
    <source>
        <dbReference type="ARBA" id="ARBA00022840"/>
    </source>
</evidence>
<feature type="domain" description="HPt" evidence="20">
    <location>
        <begin position="1564"/>
        <end position="1657"/>
    </location>
</feature>
<dbReference type="Pfam" id="PF03924">
    <property type="entry name" value="CHASE"/>
    <property type="match status" value="1"/>
</dbReference>
<dbReference type="Pfam" id="PF05231">
    <property type="entry name" value="MASE1"/>
    <property type="match status" value="1"/>
</dbReference>
<dbReference type="SMART" id="SM00387">
    <property type="entry name" value="HATPase_c"/>
    <property type="match status" value="1"/>
</dbReference>
<dbReference type="InterPro" id="IPR011006">
    <property type="entry name" value="CheY-like_superfamily"/>
</dbReference>
<reference evidence="21" key="1">
    <citation type="submission" date="2021-04" db="EMBL/GenBank/DDBJ databases">
        <title>Oceanospirillales bacteria with DddD are important DMSP degraders in coastal seawater.</title>
        <authorList>
            <person name="Liu J."/>
        </authorList>
    </citation>
    <scope>NUCLEOTIDE SEQUENCE</scope>
    <source>
        <strain evidence="21">D13-1</strain>
    </source>
</reference>
<dbReference type="InterPro" id="IPR013656">
    <property type="entry name" value="PAS_4"/>
</dbReference>
<dbReference type="SUPFAM" id="SSF55785">
    <property type="entry name" value="PYP-like sensor domain (PAS domain)"/>
    <property type="match status" value="3"/>
</dbReference>
<name>A0ABY5HGF0_9GAMM</name>
<dbReference type="PROSITE" id="PS50894">
    <property type="entry name" value="HPT"/>
    <property type="match status" value="1"/>
</dbReference>
<keyword evidence="11 15" id="KW-0472">Membrane</keyword>
<dbReference type="Gene3D" id="3.30.565.10">
    <property type="entry name" value="Histidine kinase-like ATPase, C-terminal domain"/>
    <property type="match status" value="1"/>
</dbReference>
<evidence type="ECO:0000256" key="7">
    <source>
        <dbReference type="ARBA" id="ARBA00022741"/>
    </source>
</evidence>
<evidence type="ECO:0000256" key="15">
    <source>
        <dbReference type="SAM" id="Phobius"/>
    </source>
</evidence>
<evidence type="ECO:0000259" key="20">
    <source>
        <dbReference type="PROSITE" id="PS50894"/>
    </source>
</evidence>
<dbReference type="Gene3D" id="3.40.50.2300">
    <property type="match status" value="1"/>
</dbReference>
<protein>
    <recommendedName>
        <fullName evidence="3">histidine kinase</fullName>
        <ecNumber evidence="3">2.7.13.3</ecNumber>
    </recommendedName>
</protein>
<dbReference type="Gene3D" id="3.30.450.20">
    <property type="entry name" value="PAS domain"/>
    <property type="match status" value="3"/>
</dbReference>
<evidence type="ECO:0000313" key="21">
    <source>
        <dbReference type="EMBL" id="UTW10071.1"/>
    </source>
</evidence>
<feature type="modified residue" description="Phosphohistidine" evidence="12">
    <location>
        <position position="1603"/>
    </location>
</feature>
<dbReference type="Pfam" id="PF08447">
    <property type="entry name" value="PAS_3"/>
    <property type="match status" value="1"/>
</dbReference>
<evidence type="ECO:0000256" key="10">
    <source>
        <dbReference type="ARBA" id="ARBA00023012"/>
    </source>
</evidence>
<dbReference type="PROSITE" id="PS50110">
    <property type="entry name" value="RESPONSE_REGULATORY"/>
    <property type="match status" value="1"/>
</dbReference>
<evidence type="ECO:0000256" key="9">
    <source>
        <dbReference type="ARBA" id="ARBA00022989"/>
    </source>
</evidence>
<dbReference type="Pfam" id="PF02518">
    <property type="entry name" value="HATPase_c"/>
    <property type="match status" value="1"/>
</dbReference>
<dbReference type="Pfam" id="PF08448">
    <property type="entry name" value="PAS_4"/>
    <property type="match status" value="2"/>
</dbReference>
<evidence type="ECO:0000256" key="2">
    <source>
        <dbReference type="ARBA" id="ARBA00004651"/>
    </source>
</evidence>
<evidence type="ECO:0000259" key="16">
    <source>
        <dbReference type="PROSITE" id="PS50109"/>
    </source>
</evidence>
<feature type="domain" description="Response regulatory" evidence="17">
    <location>
        <begin position="1392"/>
        <end position="1509"/>
    </location>
</feature>
<feature type="transmembrane region" description="Helical" evidence="15">
    <location>
        <begin position="178"/>
        <end position="204"/>
    </location>
</feature>
<feature type="transmembrane region" description="Helical" evidence="15">
    <location>
        <begin position="517"/>
        <end position="537"/>
    </location>
</feature>
<feature type="modified residue" description="4-aspartylphosphate" evidence="13">
    <location>
        <position position="1441"/>
    </location>
</feature>
<evidence type="ECO:0000259" key="18">
    <source>
        <dbReference type="PROSITE" id="PS50113"/>
    </source>
</evidence>
<accession>A0ABY5HGF0</accession>
<feature type="transmembrane region" description="Helical" evidence="15">
    <location>
        <begin position="102"/>
        <end position="124"/>
    </location>
</feature>
<dbReference type="InterPro" id="IPR013655">
    <property type="entry name" value="PAS_fold_3"/>
</dbReference>
<dbReference type="InterPro" id="IPR001610">
    <property type="entry name" value="PAC"/>
</dbReference>
<evidence type="ECO:0000259" key="19">
    <source>
        <dbReference type="PROSITE" id="PS50839"/>
    </source>
</evidence>
<dbReference type="InterPro" id="IPR005467">
    <property type="entry name" value="His_kinase_dom"/>
</dbReference>
<dbReference type="SMART" id="SM00388">
    <property type="entry name" value="HisKA"/>
    <property type="match status" value="1"/>
</dbReference>
<feature type="transmembrane region" description="Helical" evidence="15">
    <location>
        <begin position="25"/>
        <end position="48"/>
    </location>
</feature>
<proteinExistence type="predicted"/>
<dbReference type="InterPro" id="IPR042240">
    <property type="entry name" value="CHASE_sf"/>
</dbReference>
<dbReference type="Pfam" id="PF00072">
    <property type="entry name" value="Response_reg"/>
    <property type="match status" value="1"/>
</dbReference>
<evidence type="ECO:0000259" key="17">
    <source>
        <dbReference type="PROSITE" id="PS50110"/>
    </source>
</evidence>
<dbReference type="PROSITE" id="PS50113">
    <property type="entry name" value="PAC"/>
    <property type="match status" value="2"/>
</dbReference>
<evidence type="ECO:0000256" key="12">
    <source>
        <dbReference type="PROSITE-ProRule" id="PRU00110"/>
    </source>
</evidence>
<feature type="transmembrane region" description="Helical" evidence="15">
    <location>
        <begin position="216"/>
        <end position="234"/>
    </location>
</feature>
<evidence type="ECO:0000256" key="4">
    <source>
        <dbReference type="ARBA" id="ARBA00022475"/>
    </source>
</evidence>
<dbReference type="CDD" id="cd16922">
    <property type="entry name" value="HATPase_EvgS-ArcB-TorS-like"/>
    <property type="match status" value="1"/>
</dbReference>
<dbReference type="SMART" id="SM00086">
    <property type="entry name" value="PAC"/>
    <property type="match status" value="3"/>
</dbReference>
<dbReference type="Pfam" id="PF00512">
    <property type="entry name" value="HisKA"/>
    <property type="match status" value="1"/>
</dbReference>
<dbReference type="Gene3D" id="3.30.450.350">
    <property type="entry name" value="CHASE domain"/>
    <property type="match status" value="1"/>
</dbReference>
<feature type="transmembrane region" description="Helical" evidence="15">
    <location>
        <begin position="144"/>
        <end position="166"/>
    </location>
</feature>
<feature type="domain" description="PAC" evidence="18">
    <location>
        <begin position="910"/>
        <end position="966"/>
    </location>
</feature>
<dbReference type="SUPFAM" id="SSF52172">
    <property type="entry name" value="CheY-like"/>
    <property type="match status" value="1"/>
</dbReference>
<feature type="domain" description="Histidine kinase" evidence="16">
    <location>
        <begin position="1002"/>
        <end position="1226"/>
    </location>
</feature>
<comment type="catalytic activity">
    <reaction evidence="1">
        <text>ATP + protein L-histidine = ADP + protein N-phospho-L-histidine.</text>
        <dbReference type="EC" id="2.7.13.3"/>
    </reaction>
</comment>
<dbReference type="InterPro" id="IPR000014">
    <property type="entry name" value="PAS"/>
</dbReference>
<dbReference type="Pfam" id="PF01627">
    <property type="entry name" value="Hpt"/>
    <property type="match status" value="1"/>
</dbReference>
<dbReference type="InterPro" id="IPR007895">
    <property type="entry name" value="MASE1"/>
</dbReference>
<dbReference type="InterPro" id="IPR004358">
    <property type="entry name" value="Sig_transdc_His_kin-like_C"/>
</dbReference>
<keyword evidence="6 15" id="KW-0812">Transmembrane</keyword>
<evidence type="ECO:0000256" key="14">
    <source>
        <dbReference type="SAM" id="Coils"/>
    </source>
</evidence>
<dbReference type="SMART" id="SM00448">
    <property type="entry name" value="REC"/>
    <property type="match status" value="1"/>
</dbReference>
<feature type="domain" description="CHASE" evidence="19">
    <location>
        <begin position="277"/>
        <end position="439"/>
    </location>
</feature>
<keyword evidence="22" id="KW-1185">Reference proteome</keyword>
<dbReference type="Proteomes" id="UP001058461">
    <property type="component" value="Chromosome"/>
</dbReference>
<dbReference type="InterPro" id="IPR001789">
    <property type="entry name" value="Sig_transdc_resp-reg_receiver"/>
</dbReference>
<dbReference type="CDD" id="cd00130">
    <property type="entry name" value="PAS"/>
    <property type="match status" value="2"/>
</dbReference>
<dbReference type="InterPro" id="IPR035965">
    <property type="entry name" value="PAS-like_dom_sf"/>
</dbReference>
<keyword evidence="5 13" id="KW-0597">Phosphoprotein</keyword>
<dbReference type="PROSITE" id="PS50839">
    <property type="entry name" value="CHASE"/>
    <property type="match status" value="1"/>
</dbReference>
<feature type="domain" description="PAC" evidence="18">
    <location>
        <begin position="633"/>
        <end position="686"/>
    </location>
</feature>
<dbReference type="InterPro" id="IPR036890">
    <property type="entry name" value="HATPase_C_sf"/>
</dbReference>
<dbReference type="NCBIfam" id="TIGR00229">
    <property type="entry name" value="sensory_box"/>
    <property type="match status" value="1"/>
</dbReference>